<name>A0A833RQK7_9POAL</name>
<accession>A0A833RQK7</accession>
<dbReference type="PANTHER" id="PTHR31376:SF105">
    <property type="entry name" value="PURINE PERMEASE-RELATED"/>
    <property type="match status" value="1"/>
</dbReference>
<comment type="caution">
    <text evidence="9">The sequence shown here is derived from an EMBL/GenBank/DDBJ whole genome shotgun (WGS) entry which is preliminary data.</text>
</comment>
<keyword evidence="5 7" id="KW-1133">Transmembrane helix</keyword>
<feature type="transmembrane region" description="Helical" evidence="7">
    <location>
        <begin position="248"/>
        <end position="265"/>
    </location>
</feature>
<keyword evidence="3 7" id="KW-0813">Transport</keyword>
<keyword evidence="6 7" id="KW-0472">Membrane</keyword>
<gene>
    <name evidence="9" type="ORF">FCM35_KLT16854</name>
</gene>
<feature type="region of interest" description="Disordered" evidence="8">
    <location>
        <begin position="1"/>
        <end position="37"/>
    </location>
</feature>
<evidence type="ECO:0000256" key="8">
    <source>
        <dbReference type="SAM" id="MobiDB-lite"/>
    </source>
</evidence>
<feature type="transmembrane region" description="Helical" evidence="7">
    <location>
        <begin position="338"/>
        <end position="359"/>
    </location>
</feature>
<evidence type="ECO:0000256" key="6">
    <source>
        <dbReference type="ARBA" id="ARBA00023136"/>
    </source>
</evidence>
<evidence type="ECO:0000256" key="7">
    <source>
        <dbReference type="RuleBase" id="RU368015"/>
    </source>
</evidence>
<dbReference type="InterPro" id="IPR037185">
    <property type="entry name" value="EmrE-like"/>
</dbReference>
<reference evidence="9" key="1">
    <citation type="submission" date="2020-01" db="EMBL/GenBank/DDBJ databases">
        <title>Genome sequence of Kobresia littledalei, the first chromosome-level genome in the family Cyperaceae.</title>
        <authorList>
            <person name="Qu G."/>
        </authorList>
    </citation>
    <scope>NUCLEOTIDE SEQUENCE</scope>
    <source>
        <strain evidence="9">C.B.Clarke</strain>
        <tissue evidence="9">Leaf</tissue>
    </source>
</reference>
<dbReference type="Pfam" id="PF16913">
    <property type="entry name" value="PUNUT"/>
    <property type="match status" value="1"/>
</dbReference>
<dbReference type="AlphaFoldDB" id="A0A833RQK7"/>
<keyword evidence="4 7" id="KW-0812">Transmembrane</keyword>
<organism evidence="9 10">
    <name type="scientific">Carex littledalei</name>
    <dbReference type="NCBI Taxonomy" id="544730"/>
    <lineage>
        <taxon>Eukaryota</taxon>
        <taxon>Viridiplantae</taxon>
        <taxon>Streptophyta</taxon>
        <taxon>Embryophyta</taxon>
        <taxon>Tracheophyta</taxon>
        <taxon>Spermatophyta</taxon>
        <taxon>Magnoliopsida</taxon>
        <taxon>Liliopsida</taxon>
        <taxon>Poales</taxon>
        <taxon>Cyperaceae</taxon>
        <taxon>Cyperoideae</taxon>
        <taxon>Cariceae</taxon>
        <taxon>Carex</taxon>
        <taxon>Carex subgen. Euthyceras</taxon>
    </lineage>
</organism>
<dbReference type="PANTHER" id="PTHR31376">
    <property type="entry name" value="OS09G0467300 PROTEIN-RELATED"/>
    <property type="match status" value="1"/>
</dbReference>
<proteinExistence type="inferred from homology"/>
<dbReference type="GO" id="GO:0005345">
    <property type="term" value="F:purine nucleobase transmembrane transporter activity"/>
    <property type="evidence" value="ECO:0007669"/>
    <property type="project" value="UniProtKB-UniRule"/>
</dbReference>
<sequence length="385" mass="42486">MDVEKAKQDLENQTRGKTMSIESGGVVEPTRDTTSGNSNKSRLMVFLIGLNVLLSALGNTGGPLMSRLYFHKGGKREWLSAFLETAGFPILLLPMYLSYRSRRRRNPTASFFLSTPKVLLACVILGILTGVDDYLYAYGLSFLPASTSSLLISTQLGFTAFFAFLVVRQRFTSFSLNAVALLTVGAVVLGLHGSSDRPSGQSNGDYYKGFFLTLGCAALYGLILPLIELTYKKANQEITYSLVVEMQLVMGAFATLFCAIGMIFAKDFQAIPDEAKNFELGEVRYYVVLVWCSIFWQFFFVGTVGVIFCVHTLLTGILIAGFIPITEVLSVICFNEKFGSNKAIALALSLWGLASYSYGDYFETKQKKKEAALRAKILEECSRNN</sequence>
<dbReference type="Proteomes" id="UP000623129">
    <property type="component" value="Unassembled WGS sequence"/>
</dbReference>
<evidence type="ECO:0000313" key="10">
    <source>
        <dbReference type="Proteomes" id="UP000623129"/>
    </source>
</evidence>
<feature type="transmembrane region" description="Helical" evidence="7">
    <location>
        <begin position="285"/>
        <end position="308"/>
    </location>
</feature>
<feature type="transmembrane region" description="Helical" evidence="7">
    <location>
        <begin position="149"/>
        <end position="167"/>
    </location>
</feature>
<dbReference type="OrthoDB" id="1865379at2759"/>
<comment type="subcellular location">
    <subcellularLocation>
        <location evidence="1 7">Membrane</location>
        <topology evidence="1 7">Multi-pass membrane protein</topology>
    </subcellularLocation>
</comment>
<feature type="transmembrane region" description="Helical" evidence="7">
    <location>
        <begin position="78"/>
        <end position="97"/>
    </location>
</feature>
<evidence type="ECO:0000256" key="5">
    <source>
        <dbReference type="ARBA" id="ARBA00022989"/>
    </source>
</evidence>
<feature type="transmembrane region" description="Helical" evidence="7">
    <location>
        <begin position="313"/>
        <end position="332"/>
    </location>
</feature>
<comment type="similarity">
    <text evidence="2 7">Belongs to the purine permeases (TC 2.A.7.14) family.</text>
</comment>
<feature type="transmembrane region" description="Helical" evidence="7">
    <location>
        <begin position="118"/>
        <end position="137"/>
    </location>
</feature>
<evidence type="ECO:0000256" key="3">
    <source>
        <dbReference type="ARBA" id="ARBA00022448"/>
    </source>
</evidence>
<dbReference type="InterPro" id="IPR030182">
    <property type="entry name" value="PUP_plant"/>
</dbReference>
<evidence type="ECO:0000313" key="9">
    <source>
        <dbReference type="EMBL" id="KAF3339383.1"/>
    </source>
</evidence>
<feature type="compositionally biased region" description="Basic and acidic residues" evidence="8">
    <location>
        <begin position="1"/>
        <end position="14"/>
    </location>
</feature>
<feature type="transmembrane region" description="Helical" evidence="7">
    <location>
        <begin position="174"/>
        <end position="194"/>
    </location>
</feature>
<dbReference type="SUPFAM" id="SSF103481">
    <property type="entry name" value="Multidrug resistance efflux transporter EmrE"/>
    <property type="match status" value="1"/>
</dbReference>
<dbReference type="EMBL" id="SWLB01000004">
    <property type="protein sequence ID" value="KAF3339383.1"/>
    <property type="molecule type" value="Genomic_DNA"/>
</dbReference>
<dbReference type="GO" id="GO:0016020">
    <property type="term" value="C:membrane"/>
    <property type="evidence" value="ECO:0007669"/>
    <property type="project" value="UniProtKB-SubCell"/>
</dbReference>
<evidence type="ECO:0000256" key="1">
    <source>
        <dbReference type="ARBA" id="ARBA00004141"/>
    </source>
</evidence>
<feature type="transmembrane region" description="Helical" evidence="7">
    <location>
        <begin position="41"/>
        <end position="58"/>
    </location>
</feature>
<evidence type="ECO:0000256" key="4">
    <source>
        <dbReference type="ARBA" id="ARBA00022692"/>
    </source>
</evidence>
<protein>
    <recommendedName>
        <fullName evidence="7">Probable purine permease</fullName>
    </recommendedName>
</protein>
<feature type="transmembrane region" description="Helical" evidence="7">
    <location>
        <begin position="206"/>
        <end position="227"/>
    </location>
</feature>
<keyword evidence="10" id="KW-1185">Reference proteome</keyword>
<evidence type="ECO:0000256" key="2">
    <source>
        <dbReference type="ARBA" id="ARBA00006213"/>
    </source>
</evidence>
<dbReference type="GO" id="GO:0015211">
    <property type="term" value="F:purine nucleoside transmembrane transporter activity"/>
    <property type="evidence" value="ECO:0007669"/>
    <property type="project" value="UniProtKB-UniRule"/>
</dbReference>